<evidence type="ECO:0000313" key="3">
    <source>
        <dbReference type="Proteomes" id="UP001583172"/>
    </source>
</evidence>
<feature type="region of interest" description="Disordered" evidence="1">
    <location>
        <begin position="1"/>
        <end position="127"/>
    </location>
</feature>
<feature type="compositionally biased region" description="Pro residues" evidence="1">
    <location>
        <begin position="60"/>
        <end position="71"/>
    </location>
</feature>
<feature type="compositionally biased region" description="Pro residues" evidence="1">
    <location>
        <begin position="163"/>
        <end position="180"/>
    </location>
</feature>
<feature type="compositionally biased region" description="Low complexity" evidence="1">
    <location>
        <begin position="181"/>
        <end position="193"/>
    </location>
</feature>
<feature type="compositionally biased region" description="Pro residues" evidence="1">
    <location>
        <begin position="212"/>
        <end position="221"/>
    </location>
</feature>
<evidence type="ECO:0000313" key="2">
    <source>
        <dbReference type="EMBL" id="KAL1836292.1"/>
    </source>
</evidence>
<comment type="caution">
    <text evidence="2">The sequence shown here is derived from an EMBL/GenBank/DDBJ whole genome shotgun (WGS) entry which is preliminary data.</text>
</comment>
<gene>
    <name evidence="2" type="ORF">VTJ49DRAFT_5338</name>
</gene>
<feature type="region of interest" description="Disordered" evidence="1">
    <location>
        <begin position="162"/>
        <end position="221"/>
    </location>
</feature>
<accession>A0ABR3V3E1</accession>
<keyword evidence="3" id="KW-1185">Reference proteome</keyword>
<organism evidence="2 3">
    <name type="scientific">Humicola insolens</name>
    <name type="common">Soft-rot fungus</name>
    <dbReference type="NCBI Taxonomy" id="85995"/>
    <lineage>
        <taxon>Eukaryota</taxon>
        <taxon>Fungi</taxon>
        <taxon>Dikarya</taxon>
        <taxon>Ascomycota</taxon>
        <taxon>Pezizomycotina</taxon>
        <taxon>Sordariomycetes</taxon>
        <taxon>Sordariomycetidae</taxon>
        <taxon>Sordariales</taxon>
        <taxon>Chaetomiaceae</taxon>
        <taxon>Mycothermus</taxon>
    </lineage>
</organism>
<reference evidence="2 3" key="1">
    <citation type="journal article" date="2024" name="Commun. Biol.">
        <title>Comparative genomic analysis of thermophilic fungi reveals convergent evolutionary adaptations and gene losses.</title>
        <authorList>
            <person name="Steindorff A.S."/>
            <person name="Aguilar-Pontes M.V."/>
            <person name="Robinson A.J."/>
            <person name="Andreopoulos B."/>
            <person name="LaButti K."/>
            <person name="Kuo A."/>
            <person name="Mondo S."/>
            <person name="Riley R."/>
            <person name="Otillar R."/>
            <person name="Haridas S."/>
            <person name="Lipzen A."/>
            <person name="Grimwood J."/>
            <person name="Schmutz J."/>
            <person name="Clum A."/>
            <person name="Reid I.D."/>
            <person name="Moisan M.C."/>
            <person name="Butler G."/>
            <person name="Nguyen T.T.M."/>
            <person name="Dewar K."/>
            <person name="Conant G."/>
            <person name="Drula E."/>
            <person name="Henrissat B."/>
            <person name="Hansel C."/>
            <person name="Singer S."/>
            <person name="Hutchinson M.I."/>
            <person name="de Vries R.P."/>
            <person name="Natvig D.O."/>
            <person name="Powell A.J."/>
            <person name="Tsang A."/>
            <person name="Grigoriev I.V."/>
        </authorList>
    </citation>
    <scope>NUCLEOTIDE SEQUENCE [LARGE SCALE GENOMIC DNA]</scope>
    <source>
        <strain evidence="2 3">CBS 620.91</strain>
    </source>
</reference>
<sequence>MHSKRHRPDRIKPDPTPTTSSTPPSELSIPARTSSTNCRHWTDLHISRMTSAMNTDIPDGPKPPKPPTPPKPPKRPSLSSVPPIPKIPLRSSARKPRAPNPQVDGSDHDDDYAPYLEALQRPSAAHLRPDLRLPLGRSVSAGLAPPLATEGVNVDSDFVRIQVPPPARLPPPPPLPPPSELEPAATTTTTTSPIQQANHKQPNHPRTTCPPWIEPEPSQPV</sequence>
<feature type="compositionally biased region" description="Polar residues" evidence="1">
    <location>
        <begin position="194"/>
        <end position="206"/>
    </location>
</feature>
<dbReference type="EMBL" id="JAZGSY010000435">
    <property type="protein sequence ID" value="KAL1836292.1"/>
    <property type="molecule type" value="Genomic_DNA"/>
</dbReference>
<dbReference type="Proteomes" id="UP001583172">
    <property type="component" value="Unassembled WGS sequence"/>
</dbReference>
<name>A0ABR3V3E1_HUMIN</name>
<protein>
    <submittedName>
        <fullName evidence="2">Uncharacterized protein</fullName>
    </submittedName>
</protein>
<evidence type="ECO:0000256" key="1">
    <source>
        <dbReference type="SAM" id="MobiDB-lite"/>
    </source>
</evidence>
<proteinExistence type="predicted"/>